<dbReference type="HOGENOM" id="CLU_030170_0_0_5"/>
<protein>
    <submittedName>
        <fullName evidence="1">Alpha/beta hydrolase family protein</fullName>
    </submittedName>
</protein>
<name>A0A060I2H2_RHIET</name>
<dbReference type="Gene3D" id="3.40.50.1820">
    <property type="entry name" value="alpha/beta hydrolase"/>
    <property type="match status" value="1"/>
</dbReference>
<keyword evidence="1" id="KW-0378">Hydrolase</keyword>
<dbReference type="OrthoDB" id="9797755at2"/>
<dbReference type="PANTHER" id="PTHR36513:SF1">
    <property type="entry name" value="TRANSMEMBRANE PROTEIN"/>
    <property type="match status" value="1"/>
</dbReference>
<dbReference type="Proteomes" id="UP000027180">
    <property type="component" value="Chromosome"/>
</dbReference>
<organism evidence="1 2">
    <name type="scientific">Rhizobium etli bv. mimosae str. IE4771</name>
    <dbReference type="NCBI Taxonomy" id="1432050"/>
    <lineage>
        <taxon>Bacteria</taxon>
        <taxon>Pseudomonadati</taxon>
        <taxon>Pseudomonadota</taxon>
        <taxon>Alphaproteobacteria</taxon>
        <taxon>Hyphomicrobiales</taxon>
        <taxon>Rhizobiaceae</taxon>
        <taxon>Rhizobium/Agrobacterium group</taxon>
        <taxon>Rhizobium</taxon>
    </lineage>
</organism>
<proteinExistence type="predicted"/>
<reference evidence="1 2" key="1">
    <citation type="submission" date="2013-12" db="EMBL/GenBank/DDBJ databases">
        <title>Complete genome sequence of Rhizobium etli bv. mimosae IE4771.</title>
        <authorList>
            <person name="Bustos P."/>
            <person name="Santamaria R.I."/>
            <person name="Lozano L."/>
            <person name="Ormeno-Orrillo E."/>
            <person name="Rogel M.A."/>
            <person name="Romero D."/>
            <person name="Cevallos M.A."/>
            <person name="Martinez-Romero E."/>
            <person name="Gonzalez V."/>
        </authorList>
    </citation>
    <scope>NUCLEOTIDE SEQUENCE [LARGE SCALE GENOMIC DNA]</scope>
    <source>
        <strain evidence="1 2">IE4771</strain>
    </source>
</reference>
<dbReference type="SUPFAM" id="SSF53474">
    <property type="entry name" value="alpha/beta-Hydrolases"/>
    <property type="match status" value="1"/>
</dbReference>
<accession>A0A060I2H2</accession>
<dbReference type="PROSITE" id="PS51257">
    <property type="entry name" value="PROKAR_LIPOPROTEIN"/>
    <property type="match status" value="1"/>
</dbReference>
<gene>
    <name evidence="1" type="ORF">IE4771_CH00490</name>
</gene>
<dbReference type="InterPro" id="IPR010297">
    <property type="entry name" value="DUF900_hydrolase"/>
</dbReference>
<dbReference type="KEGG" id="rei:IE4771_CH00490"/>
<evidence type="ECO:0000313" key="2">
    <source>
        <dbReference type="Proteomes" id="UP000027180"/>
    </source>
</evidence>
<sequence length="425" mass="45372">MIGRWRVPHGAQTGLLLAALVLAGCGGRPVGVMQAAGTVPPGTSKVDLLVATTRAADDNPAVLFSGERGTGLAVNAVDVSIPPDANRKVGQVQWPKRLPADPLRDFATVSVDPLEGERAGETWLKTHMPKSRRVLVFVHGFNNRYEDAVYRFAQIVHDSHADVAPVVFTWPSRASIFDYNYDKESTNYSRDALEELLTRTAANPAVSDITIMAHSMGTWLTVEALRQMAIRNGHVAGKINNVILASPDLDVDVFGRQFASLGKDRPHFTIFVSQDDRALALSRRISGNIDRLGQIDPSAEPYRSKLEAAGITVLDLTKLKGGDRLNHGKFAESPEVVKLIGDRLIAGQTITDSNVGLGEAVGAVAMGAAQTAGSAVGVAVSTPIAIFDPRTRRNYDAQLKRLGQSMDNTVGSVGDSVGAGLPATQ</sequence>
<dbReference type="InterPro" id="IPR014586">
    <property type="entry name" value="UCP033909"/>
</dbReference>
<dbReference type="RefSeq" id="WP_038686584.1">
    <property type="nucleotide sequence ID" value="NZ_CP006986.1"/>
</dbReference>
<dbReference type="InterPro" id="IPR029058">
    <property type="entry name" value="AB_hydrolase_fold"/>
</dbReference>
<dbReference type="Pfam" id="PF05990">
    <property type="entry name" value="DUF900"/>
    <property type="match status" value="1"/>
</dbReference>
<dbReference type="PIRSF" id="PIRSF033909">
    <property type="entry name" value="UCP033909"/>
    <property type="match status" value="1"/>
</dbReference>
<evidence type="ECO:0000313" key="1">
    <source>
        <dbReference type="EMBL" id="AIC25651.1"/>
    </source>
</evidence>
<dbReference type="EMBL" id="CP006986">
    <property type="protein sequence ID" value="AIC25651.1"/>
    <property type="molecule type" value="Genomic_DNA"/>
</dbReference>
<dbReference type="PANTHER" id="PTHR36513">
    <property type="entry name" value="ABC TRANSMEMBRANE TYPE-1 DOMAIN-CONTAINING PROTEIN"/>
    <property type="match status" value="1"/>
</dbReference>
<dbReference type="GO" id="GO:0016787">
    <property type="term" value="F:hydrolase activity"/>
    <property type="evidence" value="ECO:0007669"/>
    <property type="project" value="UniProtKB-KW"/>
</dbReference>
<dbReference type="AlphaFoldDB" id="A0A060I2H2"/>